<accession>A0A225UVS5</accession>
<comment type="caution">
    <text evidence="1">The sequence shown here is derived from an EMBL/GenBank/DDBJ whole genome shotgun (WGS) entry which is preliminary data.</text>
</comment>
<reference evidence="2" key="1">
    <citation type="submission" date="2017-03" db="EMBL/GenBank/DDBJ databases">
        <title>Phytopthora megakarya and P. palmivora, two closely related causual agents of cacao black pod achieved similar genome size and gene model numbers by different mechanisms.</title>
        <authorList>
            <person name="Ali S."/>
            <person name="Shao J."/>
            <person name="Larry D.J."/>
            <person name="Kronmiller B."/>
            <person name="Shen D."/>
            <person name="Strem M.D."/>
            <person name="Melnick R.L."/>
            <person name="Guiltinan M.J."/>
            <person name="Tyler B.M."/>
            <person name="Meinhardt L.W."/>
            <person name="Bailey B.A."/>
        </authorList>
    </citation>
    <scope>NUCLEOTIDE SEQUENCE [LARGE SCALE GENOMIC DNA]</scope>
    <source>
        <strain evidence="2">zdho120</strain>
    </source>
</reference>
<evidence type="ECO:0000313" key="2">
    <source>
        <dbReference type="Proteomes" id="UP000198211"/>
    </source>
</evidence>
<sequence length="150" mass="17230">MPKNQDTVDKLFTRFNVKDVETNLLESAQFKLWDETVSKVFGHRVFQANHAMMLRLTEQHGEKELSSILAAAKQVPGTKYVAVNLLRAQMEHWVEQKIPADKVFGYLKLDKAGDKLFTSPVLTRWMAFVGRNSENLYKLLGRYLLKNSTA</sequence>
<protein>
    <submittedName>
        <fullName evidence="1">RxLR effector protein</fullName>
    </submittedName>
</protein>
<organism evidence="1 2">
    <name type="scientific">Phytophthora megakarya</name>
    <dbReference type="NCBI Taxonomy" id="4795"/>
    <lineage>
        <taxon>Eukaryota</taxon>
        <taxon>Sar</taxon>
        <taxon>Stramenopiles</taxon>
        <taxon>Oomycota</taxon>
        <taxon>Peronosporomycetes</taxon>
        <taxon>Peronosporales</taxon>
        <taxon>Peronosporaceae</taxon>
        <taxon>Phytophthora</taxon>
    </lineage>
</organism>
<keyword evidence="2" id="KW-1185">Reference proteome</keyword>
<dbReference type="OrthoDB" id="112322at2759"/>
<dbReference type="Proteomes" id="UP000198211">
    <property type="component" value="Unassembled WGS sequence"/>
</dbReference>
<proteinExistence type="predicted"/>
<dbReference type="AlphaFoldDB" id="A0A225UVS5"/>
<gene>
    <name evidence="1" type="ORF">PHMEG_00031903</name>
</gene>
<dbReference type="EMBL" id="NBNE01010333">
    <property type="protein sequence ID" value="OWY97545.1"/>
    <property type="molecule type" value="Genomic_DNA"/>
</dbReference>
<evidence type="ECO:0000313" key="1">
    <source>
        <dbReference type="EMBL" id="OWY97545.1"/>
    </source>
</evidence>
<name>A0A225UVS5_9STRA</name>